<feature type="binding site" evidence="8">
    <location>
        <begin position="216"/>
        <end position="222"/>
    </location>
    <ligand>
        <name>ATP</name>
        <dbReference type="ChEBI" id="CHEBI:30616"/>
    </ligand>
</feature>
<dbReference type="Pfam" id="PF00696">
    <property type="entry name" value="AA_kinase"/>
    <property type="match status" value="1"/>
</dbReference>
<comment type="caution">
    <text evidence="10">The sequence shown here is derived from an EMBL/GenBank/DDBJ whole genome shotgun (WGS) entry which is preliminary data.</text>
</comment>
<dbReference type="InterPro" id="IPR036393">
    <property type="entry name" value="AceGlu_kinase-like_sf"/>
</dbReference>
<dbReference type="SUPFAM" id="SSF53633">
    <property type="entry name" value="Carbamate kinase-like"/>
    <property type="match status" value="1"/>
</dbReference>
<feature type="binding site" evidence="8">
    <location>
        <begin position="174"/>
        <end position="175"/>
    </location>
    <ligand>
        <name>ATP</name>
        <dbReference type="ChEBI" id="CHEBI:30616"/>
    </ligand>
</feature>
<dbReference type="Proteomes" id="UP000281771">
    <property type="component" value="Unassembled WGS sequence"/>
</dbReference>
<dbReference type="PIRSF" id="PIRSF000729">
    <property type="entry name" value="GK"/>
    <property type="match status" value="1"/>
</dbReference>
<organism evidence="10 11">
    <name type="scientific">Streptococcus minor</name>
    <dbReference type="NCBI Taxonomy" id="229549"/>
    <lineage>
        <taxon>Bacteria</taxon>
        <taxon>Bacillati</taxon>
        <taxon>Bacillota</taxon>
        <taxon>Bacilli</taxon>
        <taxon>Lactobacillales</taxon>
        <taxon>Streptococcaceae</taxon>
        <taxon>Streptococcus</taxon>
    </lineage>
</organism>
<dbReference type="InterPro" id="IPR005715">
    <property type="entry name" value="Glu_5kinase/COase_Synthase"/>
</dbReference>
<keyword evidence="6 8" id="KW-0418">Kinase</keyword>
<evidence type="ECO:0000313" key="11">
    <source>
        <dbReference type="Proteomes" id="UP000281771"/>
    </source>
</evidence>
<comment type="function">
    <text evidence="8">Catalyzes the transfer of a phosphate group to glutamate to form L-glutamate 5-phosphate.</text>
</comment>
<proteinExistence type="inferred from homology"/>
<dbReference type="GO" id="GO:0005829">
    <property type="term" value="C:cytosol"/>
    <property type="evidence" value="ECO:0007669"/>
    <property type="project" value="TreeGrafter"/>
</dbReference>
<keyword evidence="3 8" id="KW-0641">Proline biosynthesis</keyword>
<dbReference type="InterPro" id="IPR019797">
    <property type="entry name" value="Glutamate_5-kinase_CS"/>
</dbReference>
<feature type="binding site" evidence="8">
    <location>
        <position position="15"/>
    </location>
    <ligand>
        <name>ATP</name>
        <dbReference type="ChEBI" id="CHEBI:30616"/>
    </ligand>
</feature>
<keyword evidence="2 8" id="KW-0028">Amino-acid biosynthesis</keyword>
<feature type="binding site" evidence="8">
    <location>
        <position position="55"/>
    </location>
    <ligand>
        <name>substrate</name>
    </ligand>
</feature>
<evidence type="ECO:0000256" key="2">
    <source>
        <dbReference type="ARBA" id="ARBA00022605"/>
    </source>
</evidence>
<keyword evidence="7 8" id="KW-0067">ATP-binding</keyword>
<evidence type="ECO:0000256" key="5">
    <source>
        <dbReference type="ARBA" id="ARBA00022741"/>
    </source>
</evidence>
<dbReference type="SUPFAM" id="SSF88697">
    <property type="entry name" value="PUA domain-like"/>
    <property type="match status" value="1"/>
</dbReference>
<reference evidence="10 11" key="1">
    <citation type="submission" date="2018-11" db="EMBL/GenBank/DDBJ databases">
        <title>Genomes From Bacteria Associated with the Canine Oral Cavity: a Test Case for Automated Genome-Based Taxonomic Assignment.</title>
        <authorList>
            <person name="Coil D.A."/>
            <person name="Jospin G."/>
            <person name="Darling A.E."/>
            <person name="Wallis C."/>
            <person name="Davis I.J."/>
            <person name="Harris S."/>
            <person name="Eisen J.A."/>
            <person name="Holcombe L.J."/>
            <person name="O'Flynn C."/>
        </authorList>
    </citation>
    <scope>NUCLEOTIDE SEQUENCE [LARGE SCALE GENOMIC DNA]</scope>
    <source>
        <strain evidence="10 11">OH4621_COT-116</strain>
    </source>
</reference>
<dbReference type="AlphaFoldDB" id="A0A3P1VCL1"/>
<dbReference type="InterPro" id="IPR041739">
    <property type="entry name" value="G5K_ProB"/>
</dbReference>
<evidence type="ECO:0000256" key="8">
    <source>
        <dbReference type="HAMAP-Rule" id="MF_00456"/>
    </source>
</evidence>
<dbReference type="Gene3D" id="3.40.1160.10">
    <property type="entry name" value="Acetylglutamate kinase-like"/>
    <property type="match status" value="1"/>
</dbReference>
<dbReference type="HAMAP" id="MF_00456">
    <property type="entry name" value="ProB"/>
    <property type="match status" value="1"/>
</dbReference>
<dbReference type="PANTHER" id="PTHR43654">
    <property type="entry name" value="GLUTAMATE 5-KINASE"/>
    <property type="match status" value="1"/>
</dbReference>
<evidence type="ECO:0000256" key="4">
    <source>
        <dbReference type="ARBA" id="ARBA00022679"/>
    </source>
</evidence>
<keyword evidence="11" id="KW-1185">Reference proteome</keyword>
<dbReference type="PROSITE" id="PS00902">
    <property type="entry name" value="GLUTAMATE_5_KINASE"/>
    <property type="match status" value="1"/>
</dbReference>
<dbReference type="GO" id="GO:0005524">
    <property type="term" value="F:ATP binding"/>
    <property type="evidence" value="ECO:0007669"/>
    <property type="project" value="UniProtKB-KW"/>
</dbReference>
<evidence type="ECO:0000256" key="1">
    <source>
        <dbReference type="ARBA" id="ARBA00022490"/>
    </source>
</evidence>
<comment type="pathway">
    <text evidence="8">Amino-acid biosynthesis; L-proline biosynthesis; L-glutamate 5-semialdehyde from L-glutamate: step 1/2.</text>
</comment>
<dbReference type="GO" id="GO:0003723">
    <property type="term" value="F:RNA binding"/>
    <property type="evidence" value="ECO:0007669"/>
    <property type="project" value="InterPro"/>
</dbReference>
<dbReference type="EMBL" id="RQZA01000002">
    <property type="protein sequence ID" value="RRD31972.1"/>
    <property type="molecule type" value="Genomic_DNA"/>
</dbReference>
<dbReference type="InterPro" id="IPR002478">
    <property type="entry name" value="PUA"/>
</dbReference>
<protein>
    <recommendedName>
        <fullName evidence="8">Glutamate 5-kinase</fullName>
        <ecNumber evidence="8">2.7.2.11</ecNumber>
    </recommendedName>
    <alternativeName>
        <fullName evidence="8">Gamma-glutamyl kinase</fullName>
        <shortName evidence="8">GK</shortName>
    </alternativeName>
</protein>
<dbReference type="FunFam" id="3.40.1160.10:FF:000018">
    <property type="entry name" value="Glutamate 5-kinase"/>
    <property type="match status" value="1"/>
</dbReference>
<dbReference type="Pfam" id="PF01472">
    <property type="entry name" value="PUA"/>
    <property type="match status" value="1"/>
</dbReference>
<keyword evidence="4 8" id="KW-0808">Transferase</keyword>
<comment type="catalytic activity">
    <reaction evidence="8">
        <text>L-glutamate + ATP = L-glutamyl 5-phosphate + ADP</text>
        <dbReference type="Rhea" id="RHEA:14877"/>
        <dbReference type="ChEBI" id="CHEBI:29985"/>
        <dbReference type="ChEBI" id="CHEBI:30616"/>
        <dbReference type="ChEBI" id="CHEBI:58274"/>
        <dbReference type="ChEBI" id="CHEBI:456216"/>
        <dbReference type="EC" id="2.7.2.11"/>
    </reaction>
</comment>
<keyword evidence="1 8" id="KW-0963">Cytoplasm</keyword>
<dbReference type="InterPro" id="IPR036974">
    <property type="entry name" value="PUA_sf"/>
</dbReference>
<evidence type="ECO:0000259" key="9">
    <source>
        <dbReference type="SMART" id="SM00359"/>
    </source>
</evidence>
<dbReference type="GO" id="GO:0004349">
    <property type="term" value="F:glutamate 5-kinase activity"/>
    <property type="evidence" value="ECO:0007669"/>
    <property type="project" value="UniProtKB-UniRule"/>
</dbReference>
<accession>A0A3P1VCL1</accession>
<comment type="similarity">
    <text evidence="8">Belongs to the glutamate 5-kinase family.</text>
</comment>
<dbReference type="PANTHER" id="PTHR43654:SF1">
    <property type="entry name" value="ISOPENTENYL PHOSPHATE KINASE"/>
    <property type="match status" value="1"/>
</dbReference>
<feature type="binding site" evidence="8">
    <location>
        <position position="154"/>
    </location>
    <ligand>
        <name>substrate</name>
    </ligand>
</feature>
<dbReference type="SMART" id="SM00359">
    <property type="entry name" value="PUA"/>
    <property type="match status" value="1"/>
</dbReference>
<dbReference type="EC" id="2.7.2.11" evidence="8"/>
<dbReference type="STRING" id="1123309.GCA_000377005_00152"/>
<dbReference type="UniPathway" id="UPA00098">
    <property type="reaction ID" value="UER00359"/>
</dbReference>
<dbReference type="PROSITE" id="PS50890">
    <property type="entry name" value="PUA"/>
    <property type="match status" value="1"/>
</dbReference>
<dbReference type="PRINTS" id="PR00474">
    <property type="entry name" value="GLU5KINASE"/>
</dbReference>
<dbReference type="NCBIfam" id="TIGR01027">
    <property type="entry name" value="proB"/>
    <property type="match status" value="1"/>
</dbReference>
<dbReference type="InterPro" id="IPR011529">
    <property type="entry name" value="Glu_5kinase"/>
</dbReference>
<gene>
    <name evidence="8" type="primary">proB</name>
    <name evidence="10" type="ORF">EII38_04270</name>
</gene>
<dbReference type="CDD" id="cd04242">
    <property type="entry name" value="AAK_G5K_ProB"/>
    <property type="match status" value="1"/>
</dbReference>
<evidence type="ECO:0000256" key="6">
    <source>
        <dbReference type="ARBA" id="ARBA00022777"/>
    </source>
</evidence>
<dbReference type="Gene3D" id="2.30.130.10">
    <property type="entry name" value="PUA domain"/>
    <property type="match status" value="1"/>
</dbReference>
<evidence type="ECO:0000256" key="7">
    <source>
        <dbReference type="ARBA" id="ARBA00022840"/>
    </source>
</evidence>
<dbReference type="InterPro" id="IPR015947">
    <property type="entry name" value="PUA-like_sf"/>
</dbReference>
<comment type="subcellular location">
    <subcellularLocation>
        <location evidence="8">Cytoplasm</location>
    </subcellularLocation>
</comment>
<evidence type="ECO:0000313" key="10">
    <source>
        <dbReference type="EMBL" id="RRD31972.1"/>
    </source>
</evidence>
<dbReference type="InterPro" id="IPR001048">
    <property type="entry name" value="Asp/Glu/Uridylate_kinase"/>
</dbReference>
<feature type="domain" description="PUA" evidence="9">
    <location>
        <begin position="282"/>
        <end position="355"/>
    </location>
</feature>
<dbReference type="InterPro" id="IPR001057">
    <property type="entry name" value="Glu/AcGlu_kinase"/>
</dbReference>
<keyword evidence="5 8" id="KW-0547">Nucleotide-binding</keyword>
<dbReference type="CDD" id="cd21157">
    <property type="entry name" value="PUA_G5K"/>
    <property type="match status" value="1"/>
</dbReference>
<feature type="binding site" evidence="8">
    <location>
        <position position="142"/>
    </location>
    <ligand>
        <name>substrate</name>
    </ligand>
</feature>
<name>A0A3P1VCL1_9STRE</name>
<dbReference type="GO" id="GO:0055129">
    <property type="term" value="P:L-proline biosynthetic process"/>
    <property type="evidence" value="ECO:0007669"/>
    <property type="project" value="UniProtKB-UniRule"/>
</dbReference>
<sequence length="364" mass="39630">MKRGSIMKEQTFVFKVGTSSLTQENGSLDRIKIARITNQLAQLHQQGHNIVLVTSGSIAAGFRRLGFEKRPTKIAEKQASAAVGQGLLIEEYTQNLMKDGIVSAQVLLTQDDFADARRYQNASQALKVLLRQRAIPIINENDTIAIEEIKVGDNDTLSAQVASLLKADLLVLLTDVDGLYTDNPNTNPDAKHLDRIEFITEDLFEMAAGAGSANGTGGMMTKLQAAQIATKSGVPVFICSSKKDVALLQAVQQVNRGTLFLADTHAMNQKKQWMAFYARTDSLVEIDTGAEKAMLEQGRSLLAAGIRLIEGEFDAGSIVAVYSQKDHRLIGKGRAKISSADLQAMCLAGQLEGIFIHRNDWVTL</sequence>
<evidence type="ECO:0000256" key="3">
    <source>
        <dbReference type="ARBA" id="ARBA00022650"/>
    </source>
</evidence>